<keyword evidence="6" id="KW-0472">Membrane</keyword>
<evidence type="ECO:0000256" key="4">
    <source>
        <dbReference type="ARBA" id="ARBA00022692"/>
    </source>
</evidence>
<reference evidence="8 9" key="1">
    <citation type="submission" date="2019-02" db="EMBL/GenBank/DDBJ databases">
        <title>Deep-cultivation of Planctomycetes and their phenomic and genomic characterization uncovers novel biology.</title>
        <authorList>
            <person name="Wiegand S."/>
            <person name="Jogler M."/>
            <person name="Boedeker C."/>
            <person name="Pinto D."/>
            <person name="Vollmers J."/>
            <person name="Rivas-Marin E."/>
            <person name="Kohn T."/>
            <person name="Peeters S.H."/>
            <person name="Heuer A."/>
            <person name="Rast P."/>
            <person name="Oberbeckmann S."/>
            <person name="Bunk B."/>
            <person name="Jeske O."/>
            <person name="Meyerdierks A."/>
            <person name="Storesund J.E."/>
            <person name="Kallscheuer N."/>
            <person name="Luecker S."/>
            <person name="Lage O.M."/>
            <person name="Pohl T."/>
            <person name="Merkel B.J."/>
            <person name="Hornburger P."/>
            <person name="Mueller R.-W."/>
            <person name="Bruemmer F."/>
            <person name="Labrenz M."/>
            <person name="Spormann A.M."/>
            <person name="Op den Camp H."/>
            <person name="Overmann J."/>
            <person name="Amann R."/>
            <person name="Jetten M.S.M."/>
            <person name="Mascher T."/>
            <person name="Medema M.H."/>
            <person name="Devos D.P."/>
            <person name="Kaster A.-K."/>
            <person name="Ovreas L."/>
            <person name="Rohde M."/>
            <person name="Galperin M.Y."/>
            <person name="Jogler C."/>
        </authorList>
    </citation>
    <scope>NUCLEOTIDE SEQUENCE [LARGE SCALE GENOMIC DNA]</scope>
    <source>
        <strain evidence="8 9">EC9</strain>
    </source>
</reference>
<dbReference type="InterPro" id="IPR003400">
    <property type="entry name" value="ExbD"/>
</dbReference>
<dbReference type="Proteomes" id="UP000319557">
    <property type="component" value="Chromosome"/>
</dbReference>
<evidence type="ECO:0000256" key="6">
    <source>
        <dbReference type="ARBA" id="ARBA00023136"/>
    </source>
</evidence>
<evidence type="ECO:0000256" key="3">
    <source>
        <dbReference type="ARBA" id="ARBA00022475"/>
    </source>
</evidence>
<evidence type="ECO:0000256" key="7">
    <source>
        <dbReference type="RuleBase" id="RU003879"/>
    </source>
</evidence>
<keyword evidence="9" id="KW-1185">Reference proteome</keyword>
<keyword evidence="7" id="KW-0653">Protein transport</keyword>
<evidence type="ECO:0000256" key="2">
    <source>
        <dbReference type="ARBA" id="ARBA00005811"/>
    </source>
</evidence>
<dbReference type="EMBL" id="CP036261">
    <property type="protein sequence ID" value="QDS89536.1"/>
    <property type="molecule type" value="Genomic_DNA"/>
</dbReference>
<dbReference type="PANTHER" id="PTHR30558">
    <property type="entry name" value="EXBD MEMBRANE COMPONENT OF PMF-DRIVEN MACROMOLECULE IMPORT SYSTEM"/>
    <property type="match status" value="1"/>
</dbReference>
<name>A0A517M3T8_9BACT</name>
<keyword evidence="7" id="KW-0813">Transport</keyword>
<dbReference type="AlphaFoldDB" id="A0A517M3T8"/>
<comment type="subcellular location">
    <subcellularLocation>
        <location evidence="1">Cell membrane</location>
        <topology evidence="1">Single-pass membrane protein</topology>
    </subcellularLocation>
    <subcellularLocation>
        <location evidence="7">Cell membrane</location>
        <topology evidence="7">Single-pass type II membrane protein</topology>
    </subcellularLocation>
</comment>
<proteinExistence type="inferred from homology"/>
<dbReference type="GO" id="GO:0015031">
    <property type="term" value="P:protein transport"/>
    <property type="evidence" value="ECO:0007669"/>
    <property type="project" value="UniProtKB-KW"/>
</dbReference>
<protein>
    <submittedName>
        <fullName evidence="8">Biopolymer transport protein ExbD</fullName>
    </submittedName>
</protein>
<dbReference type="GO" id="GO:0005886">
    <property type="term" value="C:plasma membrane"/>
    <property type="evidence" value="ECO:0007669"/>
    <property type="project" value="UniProtKB-SubCell"/>
</dbReference>
<evidence type="ECO:0000313" key="8">
    <source>
        <dbReference type="EMBL" id="QDS89536.1"/>
    </source>
</evidence>
<dbReference type="Gene3D" id="3.30.420.270">
    <property type="match status" value="1"/>
</dbReference>
<dbReference type="GO" id="GO:0022857">
    <property type="term" value="F:transmembrane transporter activity"/>
    <property type="evidence" value="ECO:0007669"/>
    <property type="project" value="InterPro"/>
</dbReference>
<keyword evidence="4 7" id="KW-0812">Transmembrane</keyword>
<organism evidence="8 9">
    <name type="scientific">Rosistilla ulvae</name>
    <dbReference type="NCBI Taxonomy" id="1930277"/>
    <lineage>
        <taxon>Bacteria</taxon>
        <taxon>Pseudomonadati</taxon>
        <taxon>Planctomycetota</taxon>
        <taxon>Planctomycetia</taxon>
        <taxon>Pirellulales</taxon>
        <taxon>Pirellulaceae</taxon>
        <taxon>Rosistilla</taxon>
    </lineage>
</organism>
<keyword evidence="5" id="KW-1133">Transmembrane helix</keyword>
<comment type="similarity">
    <text evidence="2 7">Belongs to the ExbD/TolR family.</text>
</comment>
<evidence type="ECO:0000256" key="5">
    <source>
        <dbReference type="ARBA" id="ARBA00022989"/>
    </source>
</evidence>
<accession>A0A517M3T8</accession>
<gene>
    <name evidence="8" type="ORF">EC9_37360</name>
</gene>
<dbReference type="PANTHER" id="PTHR30558:SF3">
    <property type="entry name" value="BIOPOLYMER TRANSPORT PROTEIN EXBD-RELATED"/>
    <property type="match status" value="1"/>
</dbReference>
<evidence type="ECO:0000256" key="1">
    <source>
        <dbReference type="ARBA" id="ARBA00004162"/>
    </source>
</evidence>
<evidence type="ECO:0000313" key="9">
    <source>
        <dbReference type="Proteomes" id="UP000319557"/>
    </source>
</evidence>
<dbReference type="Pfam" id="PF02472">
    <property type="entry name" value="ExbD"/>
    <property type="match status" value="1"/>
</dbReference>
<sequence length="124" mass="13633">MTPMIDVVFLLIIFFLVSSHLARQESRIPLDLPVADASVDQPPPNDVFTINVLPDGAWQVSGTEVDRAMLDRLLQSHHGEHGPDAAVRIRTDRSVAYGQVEPLLRAASGAGLWNASFAVYQETR</sequence>
<dbReference type="KEGG" id="ruv:EC9_37360"/>
<keyword evidence="3" id="KW-1003">Cell membrane</keyword>